<keyword evidence="3" id="KW-1133">Transmembrane helix</keyword>
<reference evidence="5" key="1">
    <citation type="submission" date="2020-11" db="EMBL/GenBank/DDBJ databases">
        <authorList>
            <person name="Whiteford S."/>
        </authorList>
    </citation>
    <scope>NUCLEOTIDE SEQUENCE</scope>
</reference>
<keyword evidence="6" id="KW-1185">Reference proteome</keyword>
<dbReference type="InterPro" id="IPR044215">
    <property type="entry name" value="PIG-H"/>
</dbReference>
<dbReference type="Proteomes" id="UP000653454">
    <property type="component" value="Unassembled WGS sequence"/>
</dbReference>
<sequence>MKMLTKIHQQNVNGIPLTLTVEPKSECPKSRIFTIFFKKKENKSSFSKFSLFLAVIFNILSIFYIRISLNAILITVIVLSFLLVLWITHSVQSESIVVIPSVGIQCSVKYVYGREDNFVPWNTIDDVIINEVIKLNRVLYFLTILVKSDTEPGGIKLIPLFKVTLTHLSHYS</sequence>
<evidence type="ECO:0000313" key="6">
    <source>
        <dbReference type="Proteomes" id="UP000653454"/>
    </source>
</evidence>
<dbReference type="PANTHER" id="PTHR15231:SF1">
    <property type="entry name" value="PHOSPHATIDYLINOSITOL N-ACETYLGLUCOSAMINYLTRANSFERASE SUBUNIT H"/>
    <property type="match status" value="1"/>
</dbReference>
<dbReference type="GO" id="GO:0006506">
    <property type="term" value="P:GPI anchor biosynthetic process"/>
    <property type="evidence" value="ECO:0007669"/>
    <property type="project" value="InterPro"/>
</dbReference>
<dbReference type="PANTHER" id="PTHR15231">
    <property type="entry name" value="PHOSPHATIDYLINOSITOL N-ACETYLGLUCOSAMINYLTRANSFERASE SUBUNIT H"/>
    <property type="match status" value="1"/>
</dbReference>
<organism evidence="5 6">
    <name type="scientific">Plutella xylostella</name>
    <name type="common">Diamondback moth</name>
    <name type="synonym">Plutella maculipennis</name>
    <dbReference type="NCBI Taxonomy" id="51655"/>
    <lineage>
        <taxon>Eukaryota</taxon>
        <taxon>Metazoa</taxon>
        <taxon>Ecdysozoa</taxon>
        <taxon>Arthropoda</taxon>
        <taxon>Hexapoda</taxon>
        <taxon>Insecta</taxon>
        <taxon>Pterygota</taxon>
        <taxon>Neoptera</taxon>
        <taxon>Endopterygota</taxon>
        <taxon>Lepidoptera</taxon>
        <taxon>Glossata</taxon>
        <taxon>Ditrysia</taxon>
        <taxon>Yponomeutoidea</taxon>
        <taxon>Plutellidae</taxon>
        <taxon>Plutella</taxon>
    </lineage>
</organism>
<feature type="transmembrane region" description="Helical" evidence="3">
    <location>
        <begin position="46"/>
        <end position="65"/>
    </location>
</feature>
<comment type="caution">
    <text evidence="5">The sequence shown here is derived from an EMBL/GenBank/DDBJ whole genome shotgun (WGS) entry which is preliminary data.</text>
</comment>
<gene>
    <name evidence="5" type="ORF">PLXY2_LOCUS12303</name>
</gene>
<proteinExistence type="inferred from homology"/>
<feature type="transmembrane region" description="Helical" evidence="3">
    <location>
        <begin position="71"/>
        <end position="88"/>
    </location>
</feature>
<keyword evidence="3" id="KW-0472">Membrane</keyword>
<dbReference type="GO" id="GO:0000506">
    <property type="term" value="C:glycosylphosphatidylinositol-N-acetylglucosaminyltransferase (GPI-GnT) complex"/>
    <property type="evidence" value="ECO:0007669"/>
    <property type="project" value="InterPro"/>
</dbReference>
<evidence type="ECO:0000313" key="5">
    <source>
        <dbReference type="EMBL" id="CAG9134037.1"/>
    </source>
</evidence>
<evidence type="ECO:0000256" key="3">
    <source>
        <dbReference type="SAM" id="Phobius"/>
    </source>
</evidence>
<evidence type="ECO:0000259" key="4">
    <source>
        <dbReference type="Pfam" id="PF10181"/>
    </source>
</evidence>
<feature type="domain" description="Phosphatidylinositol N-acetylglucosaminyltransferase subunit H conserved" evidence="4">
    <location>
        <begin position="95"/>
        <end position="161"/>
    </location>
</feature>
<comment type="similarity">
    <text evidence="2">Belongs to the PIGH family.</text>
</comment>
<name>A0A8S4G3J7_PLUXY</name>
<protein>
    <submittedName>
        <fullName evidence="5">(diamondback moth) hypothetical protein</fullName>
    </submittedName>
</protein>
<dbReference type="InterPro" id="IPR019328">
    <property type="entry name" value="PIGH-H_dom"/>
</dbReference>
<dbReference type="Pfam" id="PF10181">
    <property type="entry name" value="PIG-H"/>
    <property type="match status" value="1"/>
</dbReference>
<evidence type="ECO:0000256" key="1">
    <source>
        <dbReference type="ARBA" id="ARBA00004687"/>
    </source>
</evidence>
<keyword evidence="3" id="KW-0812">Transmembrane</keyword>
<dbReference type="EMBL" id="CAJHNJ030000071">
    <property type="protein sequence ID" value="CAG9134037.1"/>
    <property type="molecule type" value="Genomic_DNA"/>
</dbReference>
<accession>A0A8S4G3J7</accession>
<comment type="pathway">
    <text evidence="1">Glycolipid biosynthesis; glycosylphosphatidylinositol-anchor biosynthesis.</text>
</comment>
<evidence type="ECO:0000256" key="2">
    <source>
        <dbReference type="ARBA" id="ARBA00009610"/>
    </source>
</evidence>
<dbReference type="AlphaFoldDB" id="A0A8S4G3J7"/>